<name>A0A286GQX0_9ACTN</name>
<dbReference type="EMBL" id="OCNK01000002">
    <property type="protein sequence ID" value="SOD97469.1"/>
    <property type="molecule type" value="Genomic_DNA"/>
</dbReference>
<gene>
    <name evidence="1" type="ORF">SAMN06272739_1496</name>
</gene>
<proteinExistence type="predicted"/>
<keyword evidence="2" id="KW-1185">Reference proteome</keyword>
<dbReference type="OrthoDB" id="1550983at2"/>
<accession>A0A286GQX0</accession>
<sequence>MPSYRVNQDAVKQARQLIDDGKVDVETEWSDAAPSADEGNAEIEEHGYEGYGAWHLAVDPDASEETKGRYKFPYGDFAKVNRAALIHGKQRAAQNDHDAIEKAFDELLQRLDAKDS</sequence>
<organism evidence="1 2">
    <name type="scientific">Blastococcus haudaquaticus</name>
    <dbReference type="NCBI Taxonomy" id="1938745"/>
    <lineage>
        <taxon>Bacteria</taxon>
        <taxon>Bacillati</taxon>
        <taxon>Actinomycetota</taxon>
        <taxon>Actinomycetes</taxon>
        <taxon>Geodermatophilales</taxon>
        <taxon>Geodermatophilaceae</taxon>
        <taxon>Blastococcus</taxon>
    </lineage>
</organism>
<evidence type="ECO:0000313" key="1">
    <source>
        <dbReference type="EMBL" id="SOD97469.1"/>
    </source>
</evidence>
<reference evidence="2" key="1">
    <citation type="submission" date="2017-09" db="EMBL/GenBank/DDBJ databases">
        <authorList>
            <person name="Varghese N."/>
            <person name="Submissions S."/>
        </authorList>
    </citation>
    <scope>NUCLEOTIDE SEQUENCE [LARGE SCALE GENOMIC DNA]</scope>
    <source>
        <strain evidence="2">DSM 44270</strain>
    </source>
</reference>
<evidence type="ECO:0000313" key="2">
    <source>
        <dbReference type="Proteomes" id="UP000219482"/>
    </source>
</evidence>
<protein>
    <submittedName>
        <fullName evidence="1">Uncharacterized protein</fullName>
    </submittedName>
</protein>
<dbReference type="Proteomes" id="UP000219482">
    <property type="component" value="Unassembled WGS sequence"/>
</dbReference>
<dbReference type="AlphaFoldDB" id="A0A286GQX0"/>